<accession>A0AAE9WDV1</accession>
<dbReference type="Proteomes" id="UP001212411">
    <property type="component" value="Chromosome 2"/>
</dbReference>
<dbReference type="RefSeq" id="XP_056038052.1">
    <property type="nucleotide sequence ID" value="XM_056182829.1"/>
</dbReference>
<evidence type="ECO:0000313" key="2">
    <source>
        <dbReference type="EMBL" id="WBW73809.1"/>
    </source>
</evidence>
<dbReference type="EMBL" id="CP115612">
    <property type="protein sequence ID" value="WBW73809.1"/>
    <property type="molecule type" value="Genomic_DNA"/>
</dbReference>
<reference evidence="2 3" key="1">
    <citation type="journal article" date="2023" name="G3 (Bethesda)">
        <title>A high-quality reference genome for the fission yeast Schizosaccharomyces osmophilus.</title>
        <authorList>
            <person name="Jia G.S."/>
            <person name="Zhang W.C."/>
            <person name="Liang Y."/>
            <person name="Liu X.H."/>
            <person name="Rhind N."/>
            <person name="Pidoux A."/>
            <person name="Brysch-Herzberg M."/>
            <person name="Du L.L."/>
        </authorList>
    </citation>
    <scope>NUCLEOTIDE SEQUENCE [LARGE SCALE GENOMIC DNA]</scope>
    <source>
        <strain evidence="2 3">CBS 15793</strain>
    </source>
</reference>
<keyword evidence="3" id="KW-1185">Reference proteome</keyword>
<dbReference type="GeneID" id="80877518"/>
<sequence length="75" mass="8926">MKKDNKPREKNATVSAKENDPKEKKNQKKSPFFYRKWALFFLFSSKSTIQKLTKVVRSPFKLRVDPLDRKGKRPI</sequence>
<proteinExistence type="predicted"/>
<name>A0AAE9WDV1_9SCHI</name>
<dbReference type="KEGG" id="som:SOMG_04042"/>
<feature type="compositionally biased region" description="Basic and acidic residues" evidence="1">
    <location>
        <begin position="1"/>
        <end position="24"/>
    </location>
</feature>
<evidence type="ECO:0000256" key="1">
    <source>
        <dbReference type="SAM" id="MobiDB-lite"/>
    </source>
</evidence>
<organism evidence="2 3">
    <name type="scientific">Schizosaccharomyces osmophilus</name>
    <dbReference type="NCBI Taxonomy" id="2545709"/>
    <lineage>
        <taxon>Eukaryota</taxon>
        <taxon>Fungi</taxon>
        <taxon>Dikarya</taxon>
        <taxon>Ascomycota</taxon>
        <taxon>Taphrinomycotina</taxon>
        <taxon>Schizosaccharomycetes</taxon>
        <taxon>Schizosaccharomycetales</taxon>
        <taxon>Schizosaccharomycetaceae</taxon>
        <taxon>Schizosaccharomyces</taxon>
    </lineage>
</organism>
<feature type="region of interest" description="Disordered" evidence="1">
    <location>
        <begin position="1"/>
        <end position="27"/>
    </location>
</feature>
<dbReference type="AlphaFoldDB" id="A0AAE9WDV1"/>
<protein>
    <submittedName>
        <fullName evidence="2">Uncharacterized protein</fullName>
    </submittedName>
</protein>
<gene>
    <name evidence="2" type="ORF">SOMG_04042</name>
</gene>
<evidence type="ECO:0000313" key="3">
    <source>
        <dbReference type="Proteomes" id="UP001212411"/>
    </source>
</evidence>